<dbReference type="Proteomes" id="UP000762676">
    <property type="component" value="Unassembled WGS sequence"/>
</dbReference>
<proteinExistence type="predicted"/>
<dbReference type="EMBL" id="BMAT01014147">
    <property type="protein sequence ID" value="GFS26759.1"/>
    <property type="molecule type" value="Genomic_DNA"/>
</dbReference>
<sequence>MLSMATYDPFEFKRSVRRNPATMRFLRHGTSLLPCGHLDTWRPHSQDLPVLARRAQGEDVAYTKSQRGSPSSRPIHTATG</sequence>
<dbReference type="AlphaFoldDB" id="A0AAV4JVD9"/>
<keyword evidence="3" id="KW-1185">Reference proteome</keyword>
<name>A0AAV4JVD9_9GAST</name>
<feature type="compositionally biased region" description="Polar residues" evidence="1">
    <location>
        <begin position="63"/>
        <end position="80"/>
    </location>
</feature>
<feature type="region of interest" description="Disordered" evidence="1">
    <location>
        <begin position="58"/>
        <end position="80"/>
    </location>
</feature>
<organism evidence="2 3">
    <name type="scientific">Elysia marginata</name>
    <dbReference type="NCBI Taxonomy" id="1093978"/>
    <lineage>
        <taxon>Eukaryota</taxon>
        <taxon>Metazoa</taxon>
        <taxon>Spiralia</taxon>
        <taxon>Lophotrochozoa</taxon>
        <taxon>Mollusca</taxon>
        <taxon>Gastropoda</taxon>
        <taxon>Heterobranchia</taxon>
        <taxon>Euthyneura</taxon>
        <taxon>Panpulmonata</taxon>
        <taxon>Sacoglossa</taxon>
        <taxon>Placobranchoidea</taxon>
        <taxon>Plakobranchidae</taxon>
        <taxon>Elysia</taxon>
    </lineage>
</organism>
<gene>
    <name evidence="2" type="ORF">ElyMa_007064200</name>
</gene>
<comment type="caution">
    <text evidence="2">The sequence shown here is derived from an EMBL/GenBank/DDBJ whole genome shotgun (WGS) entry which is preliminary data.</text>
</comment>
<reference evidence="2 3" key="1">
    <citation type="journal article" date="2021" name="Elife">
        <title>Chloroplast acquisition without the gene transfer in kleptoplastic sea slugs, Plakobranchus ocellatus.</title>
        <authorList>
            <person name="Maeda T."/>
            <person name="Takahashi S."/>
            <person name="Yoshida T."/>
            <person name="Shimamura S."/>
            <person name="Takaki Y."/>
            <person name="Nagai Y."/>
            <person name="Toyoda A."/>
            <person name="Suzuki Y."/>
            <person name="Arimoto A."/>
            <person name="Ishii H."/>
            <person name="Satoh N."/>
            <person name="Nishiyama T."/>
            <person name="Hasebe M."/>
            <person name="Maruyama T."/>
            <person name="Minagawa J."/>
            <person name="Obokata J."/>
            <person name="Shigenobu S."/>
        </authorList>
    </citation>
    <scope>NUCLEOTIDE SEQUENCE [LARGE SCALE GENOMIC DNA]</scope>
</reference>
<evidence type="ECO:0000256" key="1">
    <source>
        <dbReference type="SAM" id="MobiDB-lite"/>
    </source>
</evidence>
<accession>A0AAV4JVD9</accession>
<protein>
    <submittedName>
        <fullName evidence="2">Uncharacterized protein</fullName>
    </submittedName>
</protein>
<evidence type="ECO:0000313" key="2">
    <source>
        <dbReference type="EMBL" id="GFS26759.1"/>
    </source>
</evidence>
<evidence type="ECO:0000313" key="3">
    <source>
        <dbReference type="Proteomes" id="UP000762676"/>
    </source>
</evidence>